<evidence type="ECO:0000313" key="3">
    <source>
        <dbReference type="EMBL" id="KAA1067352.1"/>
    </source>
</evidence>
<dbReference type="AlphaFoldDB" id="A0A5B0LSI9"/>
<gene>
    <name evidence="3" type="ORF">PGT21_002011</name>
    <name evidence="4" type="ORF">PGTUg99_027191</name>
</gene>
<dbReference type="CDD" id="cd20071">
    <property type="entry name" value="SET_SMYD"/>
    <property type="match status" value="1"/>
</dbReference>
<dbReference type="PANTHER" id="PTHR47332">
    <property type="entry name" value="SET DOMAIN-CONTAINING PROTEIN 5"/>
    <property type="match status" value="1"/>
</dbReference>
<evidence type="ECO:0000256" key="1">
    <source>
        <dbReference type="SAM" id="SignalP"/>
    </source>
</evidence>
<dbReference type="InterPro" id="IPR046341">
    <property type="entry name" value="SET_dom_sf"/>
</dbReference>
<dbReference type="Proteomes" id="UP000325313">
    <property type="component" value="Unassembled WGS sequence"/>
</dbReference>
<dbReference type="OrthoDB" id="265717at2759"/>
<dbReference type="EMBL" id="VDEP01000005">
    <property type="protein sequence ID" value="KAA1137871.1"/>
    <property type="molecule type" value="Genomic_DNA"/>
</dbReference>
<dbReference type="Proteomes" id="UP000324748">
    <property type="component" value="Unassembled WGS sequence"/>
</dbReference>
<feature type="signal peptide" evidence="1">
    <location>
        <begin position="1"/>
        <end position="18"/>
    </location>
</feature>
<evidence type="ECO:0000313" key="5">
    <source>
        <dbReference type="Proteomes" id="UP000324748"/>
    </source>
</evidence>
<organism evidence="3 5">
    <name type="scientific">Puccinia graminis f. sp. tritici</name>
    <dbReference type="NCBI Taxonomy" id="56615"/>
    <lineage>
        <taxon>Eukaryota</taxon>
        <taxon>Fungi</taxon>
        <taxon>Dikarya</taxon>
        <taxon>Basidiomycota</taxon>
        <taxon>Pucciniomycotina</taxon>
        <taxon>Pucciniomycetes</taxon>
        <taxon>Pucciniales</taxon>
        <taxon>Pucciniaceae</taxon>
        <taxon>Puccinia</taxon>
    </lineage>
</organism>
<dbReference type="Gene3D" id="2.170.270.10">
    <property type="entry name" value="SET domain"/>
    <property type="match status" value="1"/>
</dbReference>
<protein>
    <recommendedName>
        <fullName evidence="2">SET domain-containing protein</fullName>
    </recommendedName>
</protein>
<keyword evidence="1" id="KW-0732">Signal</keyword>
<dbReference type="PANTHER" id="PTHR47332:SF6">
    <property type="entry name" value="SET DOMAIN-CONTAINING PROTEIN"/>
    <property type="match status" value="1"/>
</dbReference>
<evidence type="ECO:0000313" key="4">
    <source>
        <dbReference type="EMBL" id="KAA1137871.1"/>
    </source>
</evidence>
<proteinExistence type="predicted"/>
<feature type="chain" id="PRO_5033473344" description="SET domain-containing protein" evidence="1">
    <location>
        <begin position="19"/>
        <end position="444"/>
    </location>
</feature>
<comment type="caution">
    <text evidence="3">The sequence shown here is derived from an EMBL/GenBank/DDBJ whole genome shotgun (WGS) entry which is preliminary data.</text>
</comment>
<dbReference type="EMBL" id="VSWC01000184">
    <property type="protein sequence ID" value="KAA1067352.1"/>
    <property type="molecule type" value="Genomic_DNA"/>
</dbReference>
<keyword evidence="5" id="KW-1185">Reference proteome</keyword>
<reference evidence="5 6" key="1">
    <citation type="submission" date="2019-05" db="EMBL/GenBank/DDBJ databases">
        <title>Emergence of the Ug99 lineage of the wheat stem rust pathogen through somatic hybridization.</title>
        <authorList>
            <person name="Li F."/>
            <person name="Upadhyaya N.M."/>
            <person name="Sperschneider J."/>
            <person name="Matny O."/>
            <person name="Nguyen-Phuc H."/>
            <person name="Mago R."/>
            <person name="Raley C."/>
            <person name="Miller M.E."/>
            <person name="Silverstein K.A.T."/>
            <person name="Henningsen E."/>
            <person name="Hirsch C.D."/>
            <person name="Visser B."/>
            <person name="Pretorius Z.A."/>
            <person name="Steffenson B.J."/>
            <person name="Schwessinger B."/>
            <person name="Dodds P.N."/>
            <person name="Figueroa M."/>
        </authorList>
    </citation>
    <scope>NUCLEOTIDE SEQUENCE [LARGE SCALE GENOMIC DNA]</scope>
    <source>
        <strain evidence="3">21-0</strain>
        <strain evidence="4 6">Ug99</strain>
    </source>
</reference>
<dbReference type="InterPro" id="IPR001214">
    <property type="entry name" value="SET_dom"/>
</dbReference>
<name>A0A5B0LSI9_PUCGR</name>
<evidence type="ECO:0000313" key="6">
    <source>
        <dbReference type="Proteomes" id="UP000325313"/>
    </source>
</evidence>
<evidence type="ECO:0000259" key="2">
    <source>
        <dbReference type="PROSITE" id="PS50280"/>
    </source>
</evidence>
<sequence length="444" mass="49278">MLATASFVGFGFVALSLGSSDLSFNSLLLSPLQNNFGPPTGFNITLPNACPGATKSQLDQSSISNSLAYKYDKVASAGTGVPFAHGFFQHSCHPDLSEEGEDEVEEEPFCIFLNPTINQGSGMVIVSKASTLLDSLETQLILSSHPEKNDAFNVVEMPQKGGMGALASRRLESGELVINSRATLLVSVEEATYDRSDWRKIRKLAVDLLPLETRGRFARLFGAGDSEEEWISSAIDMNAFEINLGNDSDVPFFAVFLTPSRLNHDCRPNTAFHVNSESLEIHMHALRTINPGEEMTISYRDMAQIREQRQEDISHYGFQCTCAHCRMNEAQANESDRRLIRIEELSSKLVDWSEPANEVMLDEADELLELYLIERLDNNIADGYTVASVTYNSFGHTGRARRYATKALASGLTNFGANWEESEPLRQLAETPEQHWSYKARVSL</sequence>
<feature type="domain" description="SET" evidence="2">
    <location>
        <begin position="138"/>
        <end position="300"/>
    </location>
</feature>
<dbReference type="SUPFAM" id="SSF82199">
    <property type="entry name" value="SET domain"/>
    <property type="match status" value="1"/>
</dbReference>
<dbReference type="InterPro" id="IPR053185">
    <property type="entry name" value="SET_domain_protein"/>
</dbReference>
<dbReference type="Pfam" id="PF00856">
    <property type="entry name" value="SET"/>
    <property type="match status" value="1"/>
</dbReference>
<dbReference type="PROSITE" id="PS50280">
    <property type="entry name" value="SET"/>
    <property type="match status" value="1"/>
</dbReference>
<accession>A0A5B0LSI9</accession>